<evidence type="ECO:0000313" key="2">
    <source>
        <dbReference type="Proteomes" id="UP001527181"/>
    </source>
</evidence>
<dbReference type="EMBL" id="JAMDNP010000134">
    <property type="protein sequence ID" value="MCY9764906.1"/>
    <property type="molecule type" value="Genomic_DNA"/>
</dbReference>
<sequence length="117" mass="13661">MESMAAYQKKILELIEWKSANTEIPLAVKEAVLHYKNELVMKVSDMQEPPFEVENDIELISDSFKDSGHFEGDIARVLDFQYELDSIGNRMYDVRVQWRDSSEESWIAAENFSLYSM</sequence>
<name>A0ABT4H7E2_PAEAL</name>
<reference evidence="1 2" key="1">
    <citation type="submission" date="2022-05" db="EMBL/GenBank/DDBJ databases">
        <title>Genome Sequencing of Bee-Associated Microbes.</title>
        <authorList>
            <person name="Dunlap C."/>
        </authorList>
    </citation>
    <scope>NUCLEOTIDE SEQUENCE [LARGE SCALE GENOMIC DNA]</scope>
    <source>
        <strain evidence="1 2">NRRL B-04010</strain>
    </source>
</reference>
<accession>A0ABT4H7E2</accession>
<comment type="caution">
    <text evidence="1">The sequence shown here is derived from an EMBL/GenBank/DDBJ whole genome shotgun (WGS) entry which is preliminary data.</text>
</comment>
<dbReference type="GeneID" id="94492190"/>
<protein>
    <recommendedName>
        <fullName evidence="3">Chromo domain-containing protein</fullName>
    </recommendedName>
</protein>
<evidence type="ECO:0008006" key="3">
    <source>
        <dbReference type="Google" id="ProtNLM"/>
    </source>
</evidence>
<organism evidence="1 2">
    <name type="scientific">Paenibacillus alvei</name>
    <name type="common">Bacillus alvei</name>
    <dbReference type="NCBI Taxonomy" id="44250"/>
    <lineage>
        <taxon>Bacteria</taxon>
        <taxon>Bacillati</taxon>
        <taxon>Bacillota</taxon>
        <taxon>Bacilli</taxon>
        <taxon>Bacillales</taxon>
        <taxon>Paenibacillaceae</taxon>
        <taxon>Paenibacillus</taxon>
    </lineage>
</organism>
<keyword evidence="2" id="KW-1185">Reference proteome</keyword>
<gene>
    <name evidence="1" type="ORF">M5X12_30895</name>
</gene>
<proteinExistence type="predicted"/>
<evidence type="ECO:0000313" key="1">
    <source>
        <dbReference type="EMBL" id="MCY9764906.1"/>
    </source>
</evidence>
<dbReference type="Proteomes" id="UP001527181">
    <property type="component" value="Unassembled WGS sequence"/>
</dbReference>
<dbReference type="RefSeq" id="WP_005552001.1">
    <property type="nucleotide sequence ID" value="NZ_JAMDLX010000076.1"/>
</dbReference>